<dbReference type="PANTHER" id="PTHR28152:SF1">
    <property type="entry name" value="HYDROXYACYL-THIOESTER DEHYDRATASE TYPE 2, MITOCHONDRIAL"/>
    <property type="match status" value="1"/>
</dbReference>
<keyword evidence="3" id="KW-1185">Reference proteome</keyword>
<protein>
    <recommendedName>
        <fullName evidence="1">FAS1-like dehydratase domain-containing protein</fullName>
    </recommendedName>
</protein>
<comment type="caution">
    <text evidence="2">The sequence shown here is derived from an EMBL/GenBank/DDBJ whole genome shotgun (WGS) entry which is preliminary data.</text>
</comment>
<evidence type="ECO:0000259" key="1">
    <source>
        <dbReference type="Pfam" id="PF13452"/>
    </source>
</evidence>
<dbReference type="InParanoid" id="A0A1X2HTZ7"/>
<proteinExistence type="predicted"/>
<dbReference type="OMA" id="NRNRMWA"/>
<dbReference type="EMBL" id="MCGN01000001">
    <property type="protein sequence ID" value="ORZ02578.1"/>
    <property type="molecule type" value="Genomic_DNA"/>
</dbReference>
<dbReference type="FunCoup" id="A0A1X2HTZ7">
    <property type="interactions" value="188"/>
</dbReference>
<dbReference type="GO" id="GO:0005739">
    <property type="term" value="C:mitochondrion"/>
    <property type="evidence" value="ECO:0007669"/>
    <property type="project" value="TreeGrafter"/>
</dbReference>
<dbReference type="Gene3D" id="3.10.129.10">
    <property type="entry name" value="Hotdog Thioesterase"/>
    <property type="match status" value="1"/>
</dbReference>
<evidence type="ECO:0000313" key="2">
    <source>
        <dbReference type="EMBL" id="ORZ02578.1"/>
    </source>
</evidence>
<organism evidence="2 3">
    <name type="scientific">Syncephalastrum racemosum</name>
    <name type="common">Filamentous fungus</name>
    <dbReference type="NCBI Taxonomy" id="13706"/>
    <lineage>
        <taxon>Eukaryota</taxon>
        <taxon>Fungi</taxon>
        <taxon>Fungi incertae sedis</taxon>
        <taxon>Mucoromycota</taxon>
        <taxon>Mucoromycotina</taxon>
        <taxon>Mucoromycetes</taxon>
        <taxon>Mucorales</taxon>
        <taxon>Syncephalastraceae</taxon>
        <taxon>Syncephalastrum</taxon>
    </lineage>
</organism>
<evidence type="ECO:0000313" key="3">
    <source>
        <dbReference type="Proteomes" id="UP000242180"/>
    </source>
</evidence>
<dbReference type="InterPro" id="IPR039569">
    <property type="entry name" value="FAS1-like_DH_region"/>
</dbReference>
<sequence>MARYQPSRRWYTHRVSIDDWKSRVMEHSTRSQDTITASPVDLLARTLNEPTPTKTLPSTYHHIFFPPRTYEHELAADGYETDFVPPAPFVKRLWGGAEMTYDVSNPLCIGDQVQMTTTVERVERRGEGETGSVAVWLNKDIENIHGWSMREQRLLVYVHENEPNRKPRALPAFLGSTCRLIAKRIPQFTRRVLPTPVFLFRYSALTFNAHMIHYDHLYATEVEKYPGCLVHGPLSGTLLMSLVRKYLTSQGQDSMAVSSFQYKCLMPLYVNQPFNCCGREIKTAQGRAFEVWIVNPEGHLAVKGTVQFVPIE</sequence>
<feature type="domain" description="FAS1-like dehydratase" evidence="1">
    <location>
        <begin position="28"/>
        <end position="129"/>
    </location>
</feature>
<dbReference type="Pfam" id="PF13452">
    <property type="entry name" value="FAS1_DH_region"/>
    <property type="match status" value="1"/>
</dbReference>
<reference evidence="2 3" key="1">
    <citation type="submission" date="2016-07" db="EMBL/GenBank/DDBJ databases">
        <title>Pervasive Adenine N6-methylation of Active Genes in Fungi.</title>
        <authorList>
            <consortium name="DOE Joint Genome Institute"/>
            <person name="Mondo S.J."/>
            <person name="Dannebaum R.O."/>
            <person name="Kuo R.C."/>
            <person name="Labutti K."/>
            <person name="Haridas S."/>
            <person name="Kuo A."/>
            <person name="Salamov A."/>
            <person name="Ahrendt S.R."/>
            <person name="Lipzen A."/>
            <person name="Sullivan W."/>
            <person name="Andreopoulos W.B."/>
            <person name="Clum A."/>
            <person name="Lindquist E."/>
            <person name="Daum C."/>
            <person name="Ramamoorthy G.K."/>
            <person name="Gryganskyi A."/>
            <person name="Culley D."/>
            <person name="Magnuson J.K."/>
            <person name="James T.Y."/>
            <person name="O'Malley M.A."/>
            <person name="Stajich J.E."/>
            <person name="Spatafora J.W."/>
            <person name="Visel A."/>
            <person name="Grigoriev I.V."/>
        </authorList>
    </citation>
    <scope>NUCLEOTIDE SEQUENCE [LARGE SCALE GENOMIC DNA]</scope>
    <source>
        <strain evidence="2 3">NRRL 2496</strain>
    </source>
</reference>
<dbReference type="SUPFAM" id="SSF54637">
    <property type="entry name" value="Thioesterase/thiol ester dehydrase-isomerase"/>
    <property type="match status" value="1"/>
</dbReference>
<dbReference type="AlphaFoldDB" id="A0A1X2HTZ7"/>
<dbReference type="STRING" id="13706.A0A1X2HTZ7"/>
<dbReference type="GO" id="GO:0019171">
    <property type="term" value="F:(3R)-hydroxyacyl-[acyl-carrier-protein] dehydratase activity"/>
    <property type="evidence" value="ECO:0007669"/>
    <property type="project" value="TreeGrafter"/>
</dbReference>
<dbReference type="Proteomes" id="UP000242180">
    <property type="component" value="Unassembled WGS sequence"/>
</dbReference>
<name>A0A1X2HTZ7_SYNRA</name>
<dbReference type="OrthoDB" id="3257538at2759"/>
<dbReference type="PANTHER" id="PTHR28152">
    <property type="entry name" value="HYDROXYACYL-THIOESTER DEHYDRATASE TYPE 2, MITOCHONDRIAL"/>
    <property type="match status" value="1"/>
</dbReference>
<dbReference type="InterPro" id="IPR052741">
    <property type="entry name" value="Mitochondrial_HTD2"/>
</dbReference>
<gene>
    <name evidence="2" type="ORF">BCR43DRAFT_429678</name>
</gene>
<dbReference type="InterPro" id="IPR029069">
    <property type="entry name" value="HotDog_dom_sf"/>
</dbReference>
<accession>A0A1X2HTZ7</accession>